<accession>A0A3M8DRV4</accession>
<evidence type="ECO:0000256" key="1">
    <source>
        <dbReference type="ARBA" id="ARBA00023015"/>
    </source>
</evidence>
<evidence type="ECO:0000256" key="2">
    <source>
        <dbReference type="ARBA" id="ARBA00023125"/>
    </source>
</evidence>
<dbReference type="InterPro" id="IPR011711">
    <property type="entry name" value="GntR_C"/>
</dbReference>
<dbReference type="SUPFAM" id="SSF46785">
    <property type="entry name" value="Winged helix' DNA-binding domain"/>
    <property type="match status" value="1"/>
</dbReference>
<dbReference type="AlphaFoldDB" id="A0A3M8DRV4"/>
<keyword evidence="3" id="KW-0804">Transcription</keyword>
<comment type="caution">
    <text evidence="5">The sequence shown here is derived from an EMBL/GenBank/DDBJ whole genome shotgun (WGS) entry which is preliminary data.</text>
</comment>
<feature type="domain" description="HTH gntR-type" evidence="4">
    <location>
        <begin position="2"/>
        <end position="70"/>
    </location>
</feature>
<organism evidence="5 6">
    <name type="scientific">Brevibacillus fluminis</name>
    <dbReference type="NCBI Taxonomy" id="511487"/>
    <lineage>
        <taxon>Bacteria</taxon>
        <taxon>Bacillati</taxon>
        <taxon>Bacillota</taxon>
        <taxon>Bacilli</taxon>
        <taxon>Bacillales</taxon>
        <taxon>Paenibacillaceae</taxon>
        <taxon>Brevibacillus</taxon>
    </lineage>
</organism>
<keyword evidence="6" id="KW-1185">Reference proteome</keyword>
<name>A0A3M8DRV4_9BACL</name>
<dbReference type="Gene3D" id="1.10.10.10">
    <property type="entry name" value="Winged helix-like DNA-binding domain superfamily/Winged helix DNA-binding domain"/>
    <property type="match status" value="1"/>
</dbReference>
<dbReference type="SMART" id="SM00895">
    <property type="entry name" value="FCD"/>
    <property type="match status" value="1"/>
</dbReference>
<dbReference type="CDD" id="cd07377">
    <property type="entry name" value="WHTH_GntR"/>
    <property type="match status" value="1"/>
</dbReference>
<evidence type="ECO:0000313" key="5">
    <source>
        <dbReference type="EMBL" id="RNB90624.1"/>
    </source>
</evidence>
<dbReference type="PROSITE" id="PS50949">
    <property type="entry name" value="HTH_GNTR"/>
    <property type="match status" value="1"/>
</dbReference>
<dbReference type="GO" id="GO:0003700">
    <property type="term" value="F:DNA-binding transcription factor activity"/>
    <property type="evidence" value="ECO:0007669"/>
    <property type="project" value="InterPro"/>
</dbReference>
<keyword evidence="1" id="KW-0805">Transcription regulation</keyword>
<protein>
    <submittedName>
        <fullName evidence="5">FadR family transcriptional regulator</fullName>
    </submittedName>
</protein>
<evidence type="ECO:0000256" key="3">
    <source>
        <dbReference type="ARBA" id="ARBA00023163"/>
    </source>
</evidence>
<dbReference type="SUPFAM" id="SSF48008">
    <property type="entry name" value="GntR ligand-binding domain-like"/>
    <property type="match status" value="1"/>
</dbReference>
<dbReference type="OrthoDB" id="214086at2"/>
<dbReference type="GO" id="GO:0003677">
    <property type="term" value="F:DNA binding"/>
    <property type="evidence" value="ECO:0007669"/>
    <property type="project" value="UniProtKB-KW"/>
</dbReference>
<evidence type="ECO:0000259" key="4">
    <source>
        <dbReference type="PROSITE" id="PS50949"/>
    </source>
</evidence>
<dbReference type="RefSeq" id="WP_122917550.1">
    <property type="nucleotide sequence ID" value="NZ_RHHQ01000007.1"/>
</dbReference>
<proteinExistence type="predicted"/>
<sequence>MVIVSETVQKYLLDFIRKKELKPEDKLPSERELVNMLEVSRSSIREALQTLAEQGIVEKRPGKGVYIKKNPFQNNGEITQTLMMLVDFTSSLHLLELRQGVEGEIAHLAAKRIEKADIQILEQSIVDLEVCIKMDTPIIVPDLVFHNTLARSTQNGIILQVYNSIAEFFKKVRIEMATEDDVHQALYYHKEILQAVKAGDSERSSKWMREHIEDVKQHYQKMLNRLR</sequence>
<dbReference type="InterPro" id="IPR008920">
    <property type="entry name" value="TF_FadR/GntR_C"/>
</dbReference>
<dbReference type="Pfam" id="PF00392">
    <property type="entry name" value="GntR"/>
    <property type="match status" value="1"/>
</dbReference>
<reference evidence="5 6" key="1">
    <citation type="submission" date="2018-10" db="EMBL/GenBank/DDBJ databases">
        <title>Phylogenomics of Brevibacillus.</title>
        <authorList>
            <person name="Dunlap C."/>
        </authorList>
    </citation>
    <scope>NUCLEOTIDE SEQUENCE [LARGE SCALE GENOMIC DNA]</scope>
    <source>
        <strain evidence="5 6">JCM 15716</strain>
    </source>
</reference>
<dbReference type="SMART" id="SM00345">
    <property type="entry name" value="HTH_GNTR"/>
    <property type="match status" value="1"/>
</dbReference>
<evidence type="ECO:0000313" key="6">
    <source>
        <dbReference type="Proteomes" id="UP000271031"/>
    </source>
</evidence>
<dbReference type="PANTHER" id="PTHR43537">
    <property type="entry name" value="TRANSCRIPTIONAL REGULATOR, GNTR FAMILY"/>
    <property type="match status" value="1"/>
</dbReference>
<dbReference type="Gene3D" id="1.20.120.530">
    <property type="entry name" value="GntR ligand-binding domain-like"/>
    <property type="match status" value="1"/>
</dbReference>
<dbReference type="InterPro" id="IPR000524">
    <property type="entry name" value="Tscrpt_reg_HTH_GntR"/>
</dbReference>
<dbReference type="EMBL" id="RHHQ01000007">
    <property type="protein sequence ID" value="RNB90624.1"/>
    <property type="molecule type" value="Genomic_DNA"/>
</dbReference>
<keyword evidence="2" id="KW-0238">DNA-binding</keyword>
<dbReference type="InterPro" id="IPR036388">
    <property type="entry name" value="WH-like_DNA-bd_sf"/>
</dbReference>
<gene>
    <name evidence="5" type="ORF">EDM56_09015</name>
</gene>
<dbReference type="InterPro" id="IPR036390">
    <property type="entry name" value="WH_DNA-bd_sf"/>
</dbReference>
<dbReference type="Pfam" id="PF07729">
    <property type="entry name" value="FCD"/>
    <property type="match status" value="1"/>
</dbReference>
<dbReference type="PANTHER" id="PTHR43537:SF5">
    <property type="entry name" value="UXU OPERON TRANSCRIPTIONAL REGULATOR"/>
    <property type="match status" value="1"/>
</dbReference>
<dbReference type="Proteomes" id="UP000271031">
    <property type="component" value="Unassembled WGS sequence"/>
</dbReference>
<dbReference type="PRINTS" id="PR00035">
    <property type="entry name" value="HTHGNTR"/>
</dbReference>